<reference evidence="2" key="1">
    <citation type="submission" date="2022-04" db="EMBL/GenBank/DDBJ databases">
        <title>A functionally conserved STORR gene fusion in Papaver species that diverged 16.8 million years ago.</title>
        <authorList>
            <person name="Catania T."/>
        </authorList>
    </citation>
    <scope>NUCLEOTIDE SEQUENCE</scope>
    <source>
        <strain evidence="2">S-188037</strain>
    </source>
</reference>
<name>A0AAD4TIS6_9MAGN</name>
<gene>
    <name evidence="2" type="ORF">MKW98_011011</name>
</gene>
<dbReference type="EMBL" id="JAJJMB010001160">
    <property type="protein sequence ID" value="KAI3958323.1"/>
    <property type="molecule type" value="Genomic_DNA"/>
</dbReference>
<protein>
    <submittedName>
        <fullName evidence="2">Uncharacterized protein</fullName>
    </submittedName>
</protein>
<dbReference type="Proteomes" id="UP001202328">
    <property type="component" value="Unassembled WGS sequence"/>
</dbReference>
<keyword evidence="1" id="KW-0732">Signal</keyword>
<keyword evidence="3" id="KW-1185">Reference proteome</keyword>
<evidence type="ECO:0000256" key="1">
    <source>
        <dbReference type="SAM" id="SignalP"/>
    </source>
</evidence>
<evidence type="ECO:0000313" key="3">
    <source>
        <dbReference type="Proteomes" id="UP001202328"/>
    </source>
</evidence>
<evidence type="ECO:0000313" key="2">
    <source>
        <dbReference type="EMBL" id="KAI3958323.1"/>
    </source>
</evidence>
<organism evidence="2 3">
    <name type="scientific">Papaver atlanticum</name>
    <dbReference type="NCBI Taxonomy" id="357466"/>
    <lineage>
        <taxon>Eukaryota</taxon>
        <taxon>Viridiplantae</taxon>
        <taxon>Streptophyta</taxon>
        <taxon>Embryophyta</taxon>
        <taxon>Tracheophyta</taxon>
        <taxon>Spermatophyta</taxon>
        <taxon>Magnoliopsida</taxon>
        <taxon>Ranunculales</taxon>
        <taxon>Papaveraceae</taxon>
        <taxon>Papaveroideae</taxon>
        <taxon>Papaver</taxon>
    </lineage>
</organism>
<feature type="chain" id="PRO_5042078776" evidence="1">
    <location>
        <begin position="23"/>
        <end position="86"/>
    </location>
</feature>
<accession>A0AAD4TIS6</accession>
<feature type="signal peptide" evidence="1">
    <location>
        <begin position="1"/>
        <end position="22"/>
    </location>
</feature>
<sequence length="86" mass="9602">MLCLSFGTVGLLIGWLVECSSTFPSLSCSSWLSLNILESFWQGFVIPGFLASALARISWKVELLNLAKYLACQYIHSFLLLRVLKS</sequence>
<proteinExistence type="predicted"/>
<dbReference type="AlphaFoldDB" id="A0AAD4TIS6"/>
<comment type="caution">
    <text evidence="2">The sequence shown here is derived from an EMBL/GenBank/DDBJ whole genome shotgun (WGS) entry which is preliminary data.</text>
</comment>